<name>A0ABS0EUT5_9BURK</name>
<organism evidence="2 3">
    <name type="scientific">Herminiimonas contaminans</name>
    <dbReference type="NCBI Taxonomy" id="1111140"/>
    <lineage>
        <taxon>Bacteria</taxon>
        <taxon>Pseudomonadati</taxon>
        <taxon>Pseudomonadota</taxon>
        <taxon>Betaproteobacteria</taxon>
        <taxon>Burkholderiales</taxon>
        <taxon>Oxalobacteraceae</taxon>
        <taxon>Herminiimonas</taxon>
    </lineage>
</organism>
<proteinExistence type="predicted"/>
<evidence type="ECO:0000259" key="1">
    <source>
        <dbReference type="Pfam" id="PF13619"/>
    </source>
</evidence>
<dbReference type="EMBL" id="JADOEL010000005">
    <property type="protein sequence ID" value="MBF8177839.1"/>
    <property type="molecule type" value="Genomic_DNA"/>
</dbReference>
<dbReference type="RefSeq" id="WP_195875386.1">
    <property type="nucleotide sequence ID" value="NZ_JADOEL010000005.1"/>
</dbReference>
<feature type="domain" description="KTSC" evidence="1">
    <location>
        <begin position="16"/>
        <end position="75"/>
    </location>
</feature>
<dbReference type="Proteomes" id="UP000657372">
    <property type="component" value="Unassembled WGS sequence"/>
</dbReference>
<accession>A0ABS0EUT5</accession>
<gene>
    <name evidence="2" type="ORF">IXC47_09115</name>
</gene>
<sequence length="86" mass="9534">MNTETKHQEIPVTPVESSQIAAIGYDAGTSTLAIQFPAKTGAGSVYHYANFEAERYADFLAAESKGSFFGKYIKPFKDRYPYKKVS</sequence>
<evidence type="ECO:0000313" key="2">
    <source>
        <dbReference type="EMBL" id="MBF8177839.1"/>
    </source>
</evidence>
<reference evidence="2 3" key="1">
    <citation type="submission" date="2020-11" db="EMBL/GenBank/DDBJ databases">
        <title>WGS of Herminiimonas contaminans strain Marseille-Q4544 isolated from planarians Schmidtea mediterranea.</title>
        <authorList>
            <person name="Kangale L."/>
        </authorList>
    </citation>
    <scope>NUCLEOTIDE SEQUENCE [LARGE SCALE GENOMIC DNA]</scope>
    <source>
        <strain evidence="2 3">Marseille-Q4544</strain>
    </source>
</reference>
<comment type="caution">
    <text evidence="2">The sequence shown here is derived from an EMBL/GenBank/DDBJ whole genome shotgun (WGS) entry which is preliminary data.</text>
</comment>
<dbReference type="Pfam" id="PF13619">
    <property type="entry name" value="KTSC"/>
    <property type="match status" value="1"/>
</dbReference>
<keyword evidence="3" id="KW-1185">Reference proteome</keyword>
<dbReference type="InterPro" id="IPR025309">
    <property type="entry name" value="KTSC_dom"/>
</dbReference>
<protein>
    <submittedName>
        <fullName evidence="2">KTSC domain-containing protein</fullName>
    </submittedName>
</protein>
<evidence type="ECO:0000313" key="3">
    <source>
        <dbReference type="Proteomes" id="UP000657372"/>
    </source>
</evidence>